<dbReference type="InterPro" id="IPR052944">
    <property type="entry name" value="Sporulation_related"/>
</dbReference>
<dbReference type="Proteomes" id="UP000743899">
    <property type="component" value="Unassembled WGS sequence"/>
</dbReference>
<dbReference type="InterPro" id="IPR029046">
    <property type="entry name" value="LolA/LolB/LppX"/>
</dbReference>
<evidence type="ECO:0000313" key="2">
    <source>
        <dbReference type="EMBL" id="NCU16826.1"/>
    </source>
</evidence>
<evidence type="ECO:0000259" key="1">
    <source>
        <dbReference type="Pfam" id="PF17131"/>
    </source>
</evidence>
<dbReference type="RefSeq" id="WP_161919660.1">
    <property type="nucleotide sequence ID" value="NZ_JAACYS010000009.1"/>
</dbReference>
<dbReference type="Pfam" id="PF17131">
    <property type="entry name" value="LolA_like"/>
    <property type="match status" value="1"/>
</dbReference>
<dbReference type="SUPFAM" id="SSF89392">
    <property type="entry name" value="Prokaryotic lipoproteins and lipoprotein localization factors"/>
    <property type="match status" value="1"/>
</dbReference>
<dbReference type="InterPro" id="IPR033399">
    <property type="entry name" value="TP_0789-like"/>
</dbReference>
<name>A0ABX0A0F8_9BACI</name>
<dbReference type="PROSITE" id="PS51257">
    <property type="entry name" value="PROKAR_LIPOPROTEIN"/>
    <property type="match status" value="1"/>
</dbReference>
<dbReference type="EMBL" id="JAACYS010000009">
    <property type="protein sequence ID" value="NCU16826.1"/>
    <property type="molecule type" value="Genomic_DNA"/>
</dbReference>
<dbReference type="PANTHER" id="PTHR37507:SF2">
    <property type="entry name" value="SPORULATION PROTEIN YDCC"/>
    <property type="match status" value="1"/>
</dbReference>
<keyword evidence="3" id="KW-1185">Reference proteome</keyword>
<protein>
    <submittedName>
        <fullName evidence="2">Outer membrane lipoprotein-sorting protein</fullName>
    </submittedName>
</protein>
<reference evidence="2 3" key="1">
    <citation type="submission" date="2020-01" db="EMBL/GenBank/DDBJ databases">
        <title>A novel Bacillus sp. from Pasinler.</title>
        <authorList>
            <person name="Adiguzel A."/>
            <person name="Ay H."/>
            <person name="Baltaci M.O."/>
        </authorList>
    </citation>
    <scope>NUCLEOTIDE SEQUENCE [LARGE SCALE GENOMIC DNA]</scope>
    <source>
        <strain evidence="2 3">P1</strain>
    </source>
</reference>
<comment type="caution">
    <text evidence="2">The sequence shown here is derived from an EMBL/GenBank/DDBJ whole genome shotgun (WGS) entry which is preliminary data.</text>
</comment>
<gene>
    <name evidence="2" type="ORF">GW534_03435</name>
</gene>
<dbReference type="PANTHER" id="PTHR37507">
    <property type="entry name" value="SPORULATION PROTEIN YDCC"/>
    <property type="match status" value="1"/>
</dbReference>
<sequence length="358" mass="40906">MKLKNLLISSFVASGLLLTGCSEESNMKTDEIITKVLAADQEIKEYYAEAEMKMYENDELVENSIIEESRSEDGKIKIVVKDKETNEELSFSVNDGETITFFNTSENMAMVTEDVGTLDVQNQSMREQVTTLIENLKESHEYEYVGEEKVNDFNTHHIKLKPKEKNTLYGEIELWIDQKTWFPVKSIGNSGKVRSENVYTVIDTAPKFTDDTFAIALPDDVEIVDLEEKFQESQGTIEEAEEKLGTAFLVLNEENLTVDKVEIYEFDGEINRTEIAITYKNEEGLPIVNLSVFPTPEEYPIEESNLKIRGQNAEVMKEINAYTWDEDGLRYTLIVEDIDSTITEEDILGMTENMDYSS</sequence>
<organism evidence="2 3">
    <name type="scientific">Pallidibacillus pasinlerensis</name>
    <dbReference type="NCBI Taxonomy" id="2703818"/>
    <lineage>
        <taxon>Bacteria</taxon>
        <taxon>Bacillati</taxon>
        <taxon>Bacillota</taxon>
        <taxon>Bacilli</taxon>
        <taxon>Bacillales</taxon>
        <taxon>Bacillaceae</taxon>
        <taxon>Pallidibacillus</taxon>
    </lineage>
</organism>
<dbReference type="Gene3D" id="2.50.20.10">
    <property type="entry name" value="Lipoprotein localisation LolA/LolB/LppX"/>
    <property type="match status" value="1"/>
</dbReference>
<evidence type="ECO:0000313" key="3">
    <source>
        <dbReference type="Proteomes" id="UP000743899"/>
    </source>
</evidence>
<feature type="domain" description="Uncharacterized protein TP-0789" evidence="1">
    <location>
        <begin position="135"/>
        <end position="186"/>
    </location>
</feature>
<accession>A0ABX0A0F8</accession>
<keyword evidence="2" id="KW-0449">Lipoprotein</keyword>
<proteinExistence type="predicted"/>